<evidence type="ECO:0000313" key="1">
    <source>
        <dbReference type="EMBL" id="KNC78188.1"/>
    </source>
</evidence>
<dbReference type="RefSeq" id="XP_014152090.1">
    <property type="nucleotide sequence ID" value="XM_014296615.1"/>
</dbReference>
<reference evidence="1 2" key="1">
    <citation type="submission" date="2011-02" db="EMBL/GenBank/DDBJ databases">
        <title>The Genome Sequence of Sphaeroforma arctica JP610.</title>
        <authorList>
            <consortium name="The Broad Institute Genome Sequencing Platform"/>
            <person name="Russ C."/>
            <person name="Cuomo C."/>
            <person name="Young S.K."/>
            <person name="Zeng Q."/>
            <person name="Gargeya S."/>
            <person name="Alvarado L."/>
            <person name="Berlin A."/>
            <person name="Chapman S.B."/>
            <person name="Chen Z."/>
            <person name="Freedman E."/>
            <person name="Gellesch M."/>
            <person name="Goldberg J."/>
            <person name="Griggs A."/>
            <person name="Gujja S."/>
            <person name="Heilman E."/>
            <person name="Heiman D."/>
            <person name="Howarth C."/>
            <person name="Mehta T."/>
            <person name="Neiman D."/>
            <person name="Pearson M."/>
            <person name="Roberts A."/>
            <person name="Saif S."/>
            <person name="Shea T."/>
            <person name="Shenoy N."/>
            <person name="Sisk P."/>
            <person name="Stolte C."/>
            <person name="Sykes S."/>
            <person name="White J."/>
            <person name="Yandava C."/>
            <person name="Burger G."/>
            <person name="Gray M.W."/>
            <person name="Holland P.W.H."/>
            <person name="King N."/>
            <person name="Lang F.B.F."/>
            <person name="Roger A.J."/>
            <person name="Ruiz-Trillo I."/>
            <person name="Haas B."/>
            <person name="Nusbaum C."/>
            <person name="Birren B."/>
        </authorList>
    </citation>
    <scope>NUCLEOTIDE SEQUENCE [LARGE SCALE GENOMIC DNA]</scope>
    <source>
        <strain evidence="1 2">JP610</strain>
    </source>
</reference>
<protein>
    <submittedName>
        <fullName evidence="1">Uncharacterized protein</fullName>
    </submittedName>
</protein>
<accession>A0A0L0FQB0</accession>
<dbReference type="EMBL" id="KQ242541">
    <property type="protein sequence ID" value="KNC78188.1"/>
    <property type="molecule type" value="Genomic_DNA"/>
</dbReference>
<sequence>MFNHNRCLPQVMKHLQTGPGSGVPVVWRRTSTTHFYKRELHPMHRCLFRYRLERFDSLALDLMKKLDIPVMDWWSVTDGRQSGTADNRHWLDRGRCKGTRVQLSQANIWVNKISSVIEKANNK</sequence>
<proteinExistence type="predicted"/>
<name>A0A0L0FQB0_9EUKA</name>
<evidence type="ECO:0000313" key="2">
    <source>
        <dbReference type="Proteomes" id="UP000054560"/>
    </source>
</evidence>
<dbReference type="Proteomes" id="UP000054560">
    <property type="component" value="Unassembled WGS sequence"/>
</dbReference>
<dbReference type="AlphaFoldDB" id="A0A0L0FQB0"/>
<keyword evidence="2" id="KW-1185">Reference proteome</keyword>
<organism evidence="1 2">
    <name type="scientific">Sphaeroforma arctica JP610</name>
    <dbReference type="NCBI Taxonomy" id="667725"/>
    <lineage>
        <taxon>Eukaryota</taxon>
        <taxon>Ichthyosporea</taxon>
        <taxon>Ichthyophonida</taxon>
        <taxon>Sphaeroforma</taxon>
    </lineage>
</organism>
<dbReference type="GeneID" id="25909875"/>
<gene>
    <name evidence="1" type="ORF">SARC_09371</name>
</gene>